<evidence type="ECO:0000313" key="12">
    <source>
        <dbReference type="EMBL" id="CAF1084842.1"/>
    </source>
</evidence>
<evidence type="ECO:0000256" key="11">
    <source>
        <dbReference type="RuleBase" id="RU000679"/>
    </source>
</evidence>
<evidence type="ECO:0000313" key="13">
    <source>
        <dbReference type="Proteomes" id="UP000663879"/>
    </source>
</evidence>
<feature type="non-terminal residue" evidence="12">
    <location>
        <position position="426"/>
    </location>
</feature>
<keyword evidence="8" id="KW-0472">Membrane</keyword>
<keyword evidence="4 11" id="KW-0812">Transmembrane</keyword>
<dbReference type="PANTHER" id="PTHR11690">
    <property type="entry name" value="AMILORIDE-SENSITIVE SODIUM CHANNEL-RELATED"/>
    <property type="match status" value="1"/>
</dbReference>
<dbReference type="Proteomes" id="UP000663879">
    <property type="component" value="Unassembled WGS sequence"/>
</dbReference>
<evidence type="ECO:0000256" key="4">
    <source>
        <dbReference type="ARBA" id="ARBA00022692"/>
    </source>
</evidence>
<comment type="caution">
    <text evidence="12">The sequence shown here is derived from an EMBL/GenBank/DDBJ whole genome shotgun (WGS) entry which is preliminary data.</text>
</comment>
<dbReference type="GO" id="GO:0005886">
    <property type="term" value="C:plasma membrane"/>
    <property type="evidence" value="ECO:0007669"/>
    <property type="project" value="TreeGrafter"/>
</dbReference>
<gene>
    <name evidence="12" type="ORF">OXX778_LOCUS20374</name>
</gene>
<dbReference type="OrthoDB" id="6021021at2759"/>
<evidence type="ECO:0000256" key="10">
    <source>
        <dbReference type="ARBA" id="ARBA00023303"/>
    </source>
</evidence>
<keyword evidence="10 11" id="KW-0407">Ion channel</keyword>
<keyword evidence="2 11" id="KW-0813">Transport</keyword>
<dbReference type="AlphaFoldDB" id="A0A814MVY8"/>
<evidence type="ECO:0000256" key="2">
    <source>
        <dbReference type="ARBA" id="ARBA00022448"/>
    </source>
</evidence>
<dbReference type="GO" id="GO:0015280">
    <property type="term" value="F:ligand-gated sodium channel activity"/>
    <property type="evidence" value="ECO:0007669"/>
    <property type="project" value="TreeGrafter"/>
</dbReference>
<organism evidence="12 13">
    <name type="scientific">Brachionus calyciflorus</name>
    <dbReference type="NCBI Taxonomy" id="104777"/>
    <lineage>
        <taxon>Eukaryota</taxon>
        <taxon>Metazoa</taxon>
        <taxon>Spiralia</taxon>
        <taxon>Gnathifera</taxon>
        <taxon>Rotifera</taxon>
        <taxon>Eurotatoria</taxon>
        <taxon>Monogononta</taxon>
        <taxon>Pseudotrocha</taxon>
        <taxon>Ploima</taxon>
        <taxon>Brachionidae</taxon>
        <taxon>Brachionus</taxon>
    </lineage>
</organism>
<evidence type="ECO:0000256" key="6">
    <source>
        <dbReference type="ARBA" id="ARBA00023053"/>
    </source>
</evidence>
<dbReference type="PRINTS" id="PR01078">
    <property type="entry name" value="AMINACHANNEL"/>
</dbReference>
<evidence type="ECO:0000256" key="8">
    <source>
        <dbReference type="ARBA" id="ARBA00023136"/>
    </source>
</evidence>
<dbReference type="Pfam" id="PF00858">
    <property type="entry name" value="ASC"/>
    <property type="match status" value="1"/>
</dbReference>
<evidence type="ECO:0000256" key="3">
    <source>
        <dbReference type="ARBA" id="ARBA00022461"/>
    </source>
</evidence>
<dbReference type="EMBL" id="CAJNOC010006737">
    <property type="protein sequence ID" value="CAF1084842.1"/>
    <property type="molecule type" value="Genomic_DNA"/>
</dbReference>
<dbReference type="PANTHER" id="PTHR11690:SF248">
    <property type="entry name" value="PICKPOCKET 17, ISOFORM A"/>
    <property type="match status" value="1"/>
</dbReference>
<proteinExistence type="inferred from homology"/>
<dbReference type="Gene3D" id="2.60.470.10">
    <property type="entry name" value="Acid-sensing ion channels like domains"/>
    <property type="match status" value="1"/>
</dbReference>
<keyword evidence="13" id="KW-1185">Reference proteome</keyword>
<keyword evidence="7 11" id="KW-0406">Ion transport</keyword>
<accession>A0A814MVY8</accession>
<dbReference type="InterPro" id="IPR001873">
    <property type="entry name" value="ENaC"/>
</dbReference>
<evidence type="ECO:0000256" key="7">
    <source>
        <dbReference type="ARBA" id="ARBA00023065"/>
    </source>
</evidence>
<reference evidence="12" key="1">
    <citation type="submission" date="2021-02" db="EMBL/GenBank/DDBJ databases">
        <authorList>
            <person name="Nowell W R."/>
        </authorList>
    </citation>
    <scope>NUCLEOTIDE SEQUENCE</scope>
    <source>
        <strain evidence="12">Ploen Becks lab</strain>
    </source>
</reference>
<keyword evidence="3 11" id="KW-0894">Sodium channel</keyword>
<evidence type="ECO:0000256" key="5">
    <source>
        <dbReference type="ARBA" id="ARBA00022989"/>
    </source>
</evidence>
<evidence type="ECO:0000256" key="9">
    <source>
        <dbReference type="ARBA" id="ARBA00023201"/>
    </source>
</evidence>
<keyword evidence="5" id="KW-1133">Transmembrane helix</keyword>
<comment type="subcellular location">
    <subcellularLocation>
        <location evidence="1">Membrane</location>
        <topology evidence="1">Multi-pass membrane protein</topology>
    </subcellularLocation>
</comment>
<keyword evidence="9 11" id="KW-0739">Sodium transport</keyword>
<comment type="similarity">
    <text evidence="11">Belongs to the amiloride-sensitive sodium channel (TC 1.A.6) family.</text>
</comment>
<sequence>MKKSNLKTEIKKLVQDCIESSTSHGFPNIVRNENLFIKVLWSLCLVVSFGYCVYNLKNSFDDYFSYEVNTKITKERMSSIEFPTITFCNKIPFDNLKIFPIVKKGFKDLKNESLQYFNKTQNTFDIMLKIEYELAYRALQFKSGIKNFEHFMLPKFGNCYKFNSGKNSNGESVKLLNTTIPGVQYGLKLEIFTGYPSNEFDLIRTNGVHLFIHNSSTIPFSDFDGISIPNGFETNVVVSQIHSSKLSQPFSNCIEDPTSKSSFDSNLYRRSIELFSKYQQKTCLVLCYDEYIQNVCGCSRPEAFGISINESCELTKMNCTLNAYRSFYETQLSLECYKSCPVECFTIDYDYKVSQADFPSPFYADVLIEHGKLYPNYARNFINYDQIKKSVLAVNIYFDDVSISFLKDNEAKSVNQLVADIGGFMG</sequence>
<evidence type="ECO:0000256" key="1">
    <source>
        <dbReference type="ARBA" id="ARBA00004141"/>
    </source>
</evidence>
<keyword evidence="6" id="KW-0915">Sodium</keyword>
<protein>
    <submittedName>
        <fullName evidence="12">Uncharacterized protein</fullName>
    </submittedName>
</protein>
<name>A0A814MVY8_9BILA</name>